<proteinExistence type="predicted"/>
<evidence type="ECO:0008006" key="7">
    <source>
        <dbReference type="Google" id="ProtNLM"/>
    </source>
</evidence>
<dbReference type="GO" id="GO:0046872">
    <property type="term" value="F:metal ion binding"/>
    <property type="evidence" value="ECO:0007669"/>
    <property type="project" value="UniProtKB-KW"/>
</dbReference>
<feature type="domain" description="Transposase Helix-turn-helix" evidence="4">
    <location>
        <begin position="3"/>
        <end position="54"/>
    </location>
</feature>
<evidence type="ECO:0000259" key="3">
    <source>
        <dbReference type="Pfam" id="PF13359"/>
    </source>
</evidence>
<dbReference type="HOGENOM" id="CLU_025643_2_0_1"/>
<dbReference type="AlphaFoldDB" id="V4AZV9"/>
<dbReference type="InterPro" id="IPR027806">
    <property type="entry name" value="HARBI1_dom"/>
</dbReference>
<protein>
    <recommendedName>
        <fullName evidence="7">DDE Tnp4 domain-containing protein</fullName>
    </recommendedName>
</protein>
<dbReference type="RefSeq" id="XP_009046082.1">
    <property type="nucleotide sequence ID" value="XM_009047834.1"/>
</dbReference>
<evidence type="ECO:0000259" key="4">
    <source>
        <dbReference type="Pfam" id="PF13613"/>
    </source>
</evidence>
<dbReference type="InterPro" id="IPR027805">
    <property type="entry name" value="Transposase_HTH_dom"/>
</dbReference>
<evidence type="ECO:0000256" key="1">
    <source>
        <dbReference type="ARBA" id="ARBA00001968"/>
    </source>
</evidence>
<keyword evidence="6" id="KW-1185">Reference proteome</keyword>
<dbReference type="EMBL" id="KB200071">
    <property type="protein sequence ID" value="ESP03283.1"/>
    <property type="molecule type" value="Genomic_DNA"/>
</dbReference>
<comment type="cofactor">
    <cofactor evidence="1">
        <name>a divalent metal cation</name>
        <dbReference type="ChEBI" id="CHEBI:60240"/>
    </cofactor>
</comment>
<dbReference type="Pfam" id="PF13613">
    <property type="entry name" value="HTH_Tnp_4"/>
    <property type="match status" value="1"/>
</dbReference>
<dbReference type="PANTHER" id="PTHR23080">
    <property type="entry name" value="THAP DOMAIN PROTEIN"/>
    <property type="match status" value="1"/>
</dbReference>
<keyword evidence="2" id="KW-0479">Metal-binding</keyword>
<dbReference type="CTD" id="20233939"/>
<dbReference type="Pfam" id="PF13359">
    <property type="entry name" value="DDE_Tnp_4"/>
    <property type="match status" value="1"/>
</dbReference>
<dbReference type="OMA" id="HINDCTE"/>
<dbReference type="Proteomes" id="UP000030746">
    <property type="component" value="Unassembled WGS sequence"/>
</dbReference>
<feature type="non-terminal residue" evidence="5">
    <location>
        <position position="1"/>
    </location>
</feature>
<evidence type="ECO:0000313" key="5">
    <source>
        <dbReference type="EMBL" id="ESP03283.1"/>
    </source>
</evidence>
<sequence>PKRKLAVKEELLMVLIRLRRGFDIDVVSDLMGIHSSNVSRIFTTWINFLYLELQFLISWPSKEQVRKNLPQQFKHFPKTVSIIDCTEFFVQKPSIPSSQRITWSQYKHNNTLKALFAITPTGSFCFISKLFTGSISDKRIVEESGFLDNLKHGDDIMADRRFLIIDLLARRSATLNIPPFSMGKQLSTKAVTKTRRIASVRIHVERAIGRLKTFKLPQGIMPLKLHPLFDQMIFVCASLCNMDFRLVK</sequence>
<evidence type="ECO:0000313" key="6">
    <source>
        <dbReference type="Proteomes" id="UP000030746"/>
    </source>
</evidence>
<dbReference type="GeneID" id="20233939"/>
<dbReference type="OrthoDB" id="6041854at2759"/>
<gene>
    <name evidence="5" type="ORF">LOTGIDRAFT_137682</name>
</gene>
<dbReference type="PANTHER" id="PTHR23080:SF141">
    <property type="entry name" value="TRANSPOSASE HELIX-TURN-HELIX DOMAIN-CONTAINING PROTEIN"/>
    <property type="match status" value="1"/>
</dbReference>
<reference evidence="5 6" key="1">
    <citation type="journal article" date="2013" name="Nature">
        <title>Insights into bilaterian evolution from three spiralian genomes.</title>
        <authorList>
            <person name="Simakov O."/>
            <person name="Marletaz F."/>
            <person name="Cho S.J."/>
            <person name="Edsinger-Gonzales E."/>
            <person name="Havlak P."/>
            <person name="Hellsten U."/>
            <person name="Kuo D.H."/>
            <person name="Larsson T."/>
            <person name="Lv J."/>
            <person name="Arendt D."/>
            <person name="Savage R."/>
            <person name="Osoegawa K."/>
            <person name="de Jong P."/>
            <person name="Grimwood J."/>
            <person name="Chapman J.A."/>
            <person name="Shapiro H."/>
            <person name="Aerts A."/>
            <person name="Otillar R.P."/>
            <person name="Terry A.Y."/>
            <person name="Boore J.L."/>
            <person name="Grigoriev I.V."/>
            <person name="Lindberg D.R."/>
            <person name="Seaver E.C."/>
            <person name="Weisblat D.A."/>
            <person name="Putnam N.H."/>
            <person name="Rokhsar D.S."/>
        </authorList>
    </citation>
    <scope>NUCLEOTIDE SEQUENCE [LARGE SCALE GENOMIC DNA]</scope>
</reference>
<dbReference type="KEGG" id="lgi:LOTGIDRAFT_137682"/>
<evidence type="ECO:0000256" key="2">
    <source>
        <dbReference type="ARBA" id="ARBA00022723"/>
    </source>
</evidence>
<name>V4AZV9_LOTGI</name>
<feature type="domain" description="DDE Tnp4" evidence="3">
    <location>
        <begin position="83"/>
        <end position="241"/>
    </location>
</feature>
<accession>V4AZV9</accession>
<organism evidence="5 6">
    <name type="scientific">Lottia gigantea</name>
    <name type="common">Giant owl limpet</name>
    <dbReference type="NCBI Taxonomy" id="225164"/>
    <lineage>
        <taxon>Eukaryota</taxon>
        <taxon>Metazoa</taxon>
        <taxon>Spiralia</taxon>
        <taxon>Lophotrochozoa</taxon>
        <taxon>Mollusca</taxon>
        <taxon>Gastropoda</taxon>
        <taxon>Patellogastropoda</taxon>
        <taxon>Lottioidea</taxon>
        <taxon>Lottiidae</taxon>
        <taxon>Lottia</taxon>
    </lineage>
</organism>